<dbReference type="GO" id="GO:0003677">
    <property type="term" value="F:DNA binding"/>
    <property type="evidence" value="ECO:0007669"/>
    <property type="project" value="UniProtKB-KW"/>
</dbReference>
<organism evidence="7 8">
    <name type="scientific">Exophiala viscosa</name>
    <dbReference type="NCBI Taxonomy" id="2486360"/>
    <lineage>
        <taxon>Eukaryota</taxon>
        <taxon>Fungi</taxon>
        <taxon>Dikarya</taxon>
        <taxon>Ascomycota</taxon>
        <taxon>Pezizomycotina</taxon>
        <taxon>Eurotiomycetes</taxon>
        <taxon>Chaetothyriomycetidae</taxon>
        <taxon>Chaetothyriales</taxon>
        <taxon>Herpotrichiellaceae</taxon>
        <taxon>Exophiala</taxon>
    </lineage>
</organism>
<keyword evidence="1" id="KW-0805">Transcription regulation</keyword>
<evidence type="ECO:0000259" key="6">
    <source>
        <dbReference type="PROSITE" id="PS50048"/>
    </source>
</evidence>
<dbReference type="Gene3D" id="4.10.240.10">
    <property type="entry name" value="Zn(2)-C6 fungal-type DNA-binding domain"/>
    <property type="match status" value="1"/>
</dbReference>
<evidence type="ECO:0000256" key="4">
    <source>
        <dbReference type="ARBA" id="ARBA00023242"/>
    </source>
</evidence>
<dbReference type="Proteomes" id="UP001203852">
    <property type="component" value="Unassembled WGS sequence"/>
</dbReference>
<gene>
    <name evidence="7" type="ORF">EDD36DRAFT_175755</name>
</gene>
<dbReference type="PROSITE" id="PS50048">
    <property type="entry name" value="ZN2_CY6_FUNGAL_2"/>
    <property type="match status" value="1"/>
</dbReference>
<accession>A0AAN6IH21</accession>
<sequence>MPSSKPERQRTRTLTGCQTCRERKLKCDDTRPACRRCLTLGVECQGYGVKLSWLIFEPSRGGIKEANAASKRGNESPRGRPKGSFEPSIAGNRRPLFTDREKADMIYEIQRDFLAGDQDSNIDRAIDNLDALAEDLDGHSRPGRGFGPFGVFGLDIHTQPDVIDDGLFDTPGADVRSSGGEEDHPTPELVRGGMFPLDSGPAVDLDEAALPWLIGVDEITLPWLDEIDNNTAPTLADQFPAPVPAISAQFIPGFFDHRHYALANINHAPAAMLGFISPSYGRQTPPAARGRVEDMFASGIPEQPHWAGHSSMSRIPRSLSNMENISRIPSEARFLLEYYSTDVVDFMCHLPNPQSPWRTIHFPGAMSTMADLLVFGSTNNARMALFYALLSISANHLGSKIPWSAQLERRSQDAARDSGSNDSREMSNYWLTKGASFEDMATAQIQSCLDLSEDHEVYRELLVSLLSMVTISVTSGKLDRAHLYLRRANKLIEMFVARSQGSSFKSSKIAALHQIYSYLQIIYSSTHVSKTLNRSGLEHRDIVWPANEGATSVEVLTATVTGPLSLPTLENNLDSLAQHRDDYQLFAKIYGVPRSLLTLISRASALAQKLEDEEGTPDSSSPSNYNFRNRCELLEDQICNWHPMDDEVSPMPASTTYDPEVGSHLVQAMHDALIVMFFRRVRPVNRMVLQHYVESAADHLNEQEDVKSRTGVKQPALLWPWFMVASEAIREPIRDKLRLWSNVARQYGGRNLEIAEQVVTEVWRRQDLRLPGSAWWDVVRDWDVTLVLT</sequence>
<evidence type="ECO:0000313" key="7">
    <source>
        <dbReference type="EMBL" id="KAI1615084.1"/>
    </source>
</evidence>
<keyword evidence="4" id="KW-0539">Nucleus</keyword>
<proteinExistence type="predicted"/>
<dbReference type="PANTHER" id="PTHR31069:SF32">
    <property type="entry name" value="ARGININE METABOLISM REGULATION PROTEIN II"/>
    <property type="match status" value="1"/>
</dbReference>
<dbReference type="GO" id="GO:0008270">
    <property type="term" value="F:zinc ion binding"/>
    <property type="evidence" value="ECO:0007669"/>
    <property type="project" value="InterPro"/>
</dbReference>
<evidence type="ECO:0000313" key="8">
    <source>
        <dbReference type="Proteomes" id="UP001203852"/>
    </source>
</evidence>
<protein>
    <submittedName>
        <fullName evidence="7">Arginine metabolism regulation protein II</fullName>
    </submittedName>
</protein>
<dbReference type="InterPro" id="IPR050675">
    <property type="entry name" value="OAF3"/>
</dbReference>
<dbReference type="InterPro" id="IPR021858">
    <property type="entry name" value="Fun_TF"/>
</dbReference>
<dbReference type="PANTHER" id="PTHR31069">
    <property type="entry name" value="OLEATE-ACTIVATED TRANSCRIPTION FACTOR 1-RELATED"/>
    <property type="match status" value="1"/>
</dbReference>
<dbReference type="GO" id="GO:0000981">
    <property type="term" value="F:DNA-binding transcription factor activity, RNA polymerase II-specific"/>
    <property type="evidence" value="ECO:0007669"/>
    <property type="project" value="InterPro"/>
</dbReference>
<keyword evidence="8" id="KW-1185">Reference proteome</keyword>
<evidence type="ECO:0000256" key="1">
    <source>
        <dbReference type="ARBA" id="ARBA00023015"/>
    </source>
</evidence>
<dbReference type="Pfam" id="PF11951">
    <property type="entry name" value="Fungal_trans_2"/>
    <property type="match status" value="1"/>
</dbReference>
<feature type="domain" description="Zn(2)-C6 fungal-type" evidence="6">
    <location>
        <begin position="16"/>
        <end position="44"/>
    </location>
</feature>
<dbReference type="EMBL" id="MU404352">
    <property type="protein sequence ID" value="KAI1615084.1"/>
    <property type="molecule type" value="Genomic_DNA"/>
</dbReference>
<evidence type="ECO:0000256" key="5">
    <source>
        <dbReference type="SAM" id="MobiDB-lite"/>
    </source>
</evidence>
<comment type="caution">
    <text evidence="7">The sequence shown here is derived from an EMBL/GenBank/DDBJ whole genome shotgun (WGS) entry which is preliminary data.</text>
</comment>
<reference evidence="7" key="1">
    <citation type="journal article" date="2022" name="bioRxiv">
        <title>Deciphering the potential niche of two novel black yeast fungi from a biological soil crust based on their genomes, phenotypes, and melanin regulation.</title>
        <authorList>
            <consortium name="DOE Joint Genome Institute"/>
            <person name="Carr E.C."/>
            <person name="Barton Q."/>
            <person name="Grambo S."/>
            <person name="Sullivan M."/>
            <person name="Renfro C.M."/>
            <person name="Kuo A."/>
            <person name="Pangilinan J."/>
            <person name="Lipzen A."/>
            <person name="Keymanesh K."/>
            <person name="Savage E."/>
            <person name="Barry K."/>
            <person name="Grigoriev I.V."/>
            <person name="Riekhof W.R."/>
            <person name="Harris S.S."/>
        </authorList>
    </citation>
    <scope>NUCLEOTIDE SEQUENCE</scope>
    <source>
        <strain evidence="7">JF 03-4F</strain>
    </source>
</reference>
<dbReference type="CDD" id="cd00067">
    <property type="entry name" value="GAL4"/>
    <property type="match status" value="1"/>
</dbReference>
<evidence type="ECO:0000256" key="3">
    <source>
        <dbReference type="ARBA" id="ARBA00023163"/>
    </source>
</evidence>
<dbReference type="SMART" id="SM00066">
    <property type="entry name" value="GAL4"/>
    <property type="match status" value="1"/>
</dbReference>
<name>A0AAN6IH21_9EURO</name>
<keyword evidence="3" id="KW-0804">Transcription</keyword>
<evidence type="ECO:0000256" key="2">
    <source>
        <dbReference type="ARBA" id="ARBA00023125"/>
    </source>
</evidence>
<keyword evidence="2" id="KW-0238">DNA-binding</keyword>
<dbReference type="SUPFAM" id="SSF57701">
    <property type="entry name" value="Zn2/Cys6 DNA-binding domain"/>
    <property type="match status" value="1"/>
</dbReference>
<dbReference type="InterPro" id="IPR036864">
    <property type="entry name" value="Zn2-C6_fun-type_DNA-bd_sf"/>
</dbReference>
<dbReference type="PROSITE" id="PS00463">
    <property type="entry name" value="ZN2_CY6_FUNGAL_1"/>
    <property type="match status" value="1"/>
</dbReference>
<feature type="region of interest" description="Disordered" evidence="5">
    <location>
        <begin position="66"/>
        <end position="95"/>
    </location>
</feature>
<dbReference type="AlphaFoldDB" id="A0AAN6IH21"/>
<dbReference type="InterPro" id="IPR001138">
    <property type="entry name" value="Zn2Cys6_DnaBD"/>
</dbReference>
<dbReference type="Pfam" id="PF00172">
    <property type="entry name" value="Zn_clus"/>
    <property type="match status" value="1"/>
</dbReference>